<keyword evidence="9" id="KW-0813">Transport</keyword>
<evidence type="ECO:0000256" key="1">
    <source>
        <dbReference type="ARBA" id="ARBA00004304"/>
    </source>
</evidence>
<protein>
    <recommendedName>
        <fullName evidence="3 9">Mitochondrial import inner membrane translocase subunit Tim21</fullName>
    </recommendedName>
</protein>
<evidence type="ECO:0000256" key="2">
    <source>
        <dbReference type="ARBA" id="ARBA00010867"/>
    </source>
</evidence>
<organism evidence="11 12">
    <name type="scientific">Thanatephorus cucumeris (strain AG1-IB / isolate 7/3/14)</name>
    <name type="common">Lettuce bottom rot fungus</name>
    <name type="synonym">Rhizoctonia solani</name>
    <dbReference type="NCBI Taxonomy" id="1108050"/>
    <lineage>
        <taxon>Eukaryota</taxon>
        <taxon>Fungi</taxon>
        <taxon>Dikarya</taxon>
        <taxon>Basidiomycota</taxon>
        <taxon>Agaricomycotina</taxon>
        <taxon>Agaricomycetes</taxon>
        <taxon>Cantharellales</taxon>
        <taxon>Ceratobasidiaceae</taxon>
        <taxon>Rhizoctonia</taxon>
        <taxon>Rhizoctonia solani AG-1</taxon>
    </lineage>
</organism>
<keyword evidence="4 9" id="KW-0812">Transmembrane</keyword>
<feature type="region of interest" description="Disordered" evidence="10">
    <location>
        <begin position="82"/>
        <end position="113"/>
    </location>
</feature>
<dbReference type="OrthoDB" id="436405at2759"/>
<evidence type="ECO:0000256" key="9">
    <source>
        <dbReference type="RuleBase" id="RU367142"/>
    </source>
</evidence>
<sequence>MNHASGSQGRHSALSEGHITTMSLFAQIALGLRSTRRQPKLLQRCIATHHESTLFQFTRARSTQSGTSSLLSQVEAEIAAKRGQGSTTAHGTSVGPFQLGISPEAMKGPKVKPWRELSTGGKAMRVTARASNLTVILLGAGLSAVLVYALATELFAKNSPTVIYGESCDRIRSSHELARFLIPPYKFHNNPPSTSASPPRHRNRHISSQVAVDGSGREHLFLHFYLDSAAPNIRTSSPSWFDSDLNFSYQEAAHWLKTQTMHAIDGARRSFAYLTGTPLPPPSQPTRTPNVSADRTEIGKSGGDGAWSFAGIFSSLKGKTRGLGGETDKERGLYTSGEVHVDLVKDENGIYQYRYILVDIPSSRAYKHKRVFVERDSAVRDGDSIVMWESS</sequence>
<dbReference type="InterPro" id="IPR038552">
    <property type="entry name" value="Tim21_IMS_sf"/>
</dbReference>
<dbReference type="STRING" id="1108050.A0A0B7F4B9"/>
<reference evidence="11 12" key="1">
    <citation type="submission" date="2014-11" db="EMBL/GenBank/DDBJ databases">
        <authorList>
            <person name="Wibberg Daniel"/>
        </authorList>
    </citation>
    <scope>NUCLEOTIDE SEQUENCE [LARGE SCALE GENOMIC DNA]</scope>
    <source>
        <strain evidence="11">Rhizoctonia solani AG1-IB 7/3/14</strain>
    </source>
</reference>
<evidence type="ECO:0000256" key="5">
    <source>
        <dbReference type="ARBA" id="ARBA00022946"/>
    </source>
</evidence>
<evidence type="ECO:0000313" key="12">
    <source>
        <dbReference type="Proteomes" id="UP000059188"/>
    </source>
</evidence>
<dbReference type="Pfam" id="PF08294">
    <property type="entry name" value="TIM21"/>
    <property type="match status" value="1"/>
</dbReference>
<keyword evidence="7 9" id="KW-0496">Mitochondrion</keyword>
<comment type="subunit">
    <text evidence="9">Component of the TIM23 complex.</text>
</comment>
<name>A0A0B7F4B9_THACB</name>
<evidence type="ECO:0000256" key="6">
    <source>
        <dbReference type="ARBA" id="ARBA00022989"/>
    </source>
</evidence>
<evidence type="ECO:0000256" key="8">
    <source>
        <dbReference type="ARBA" id="ARBA00023136"/>
    </source>
</evidence>
<gene>
    <name evidence="11" type="ORF">RSOLAG1IB_00931</name>
</gene>
<keyword evidence="6 9" id="KW-1133">Transmembrane helix</keyword>
<feature type="transmembrane region" description="Helical" evidence="9">
    <location>
        <begin position="132"/>
        <end position="151"/>
    </location>
</feature>
<dbReference type="GO" id="GO:0030150">
    <property type="term" value="P:protein import into mitochondrial matrix"/>
    <property type="evidence" value="ECO:0007669"/>
    <property type="project" value="UniProtKB-UniRule"/>
</dbReference>
<evidence type="ECO:0000256" key="7">
    <source>
        <dbReference type="ARBA" id="ARBA00023128"/>
    </source>
</evidence>
<keyword evidence="12" id="KW-1185">Reference proteome</keyword>
<accession>A0A0B7F4B9</accession>
<evidence type="ECO:0000256" key="10">
    <source>
        <dbReference type="SAM" id="MobiDB-lite"/>
    </source>
</evidence>
<dbReference type="InterPro" id="IPR013261">
    <property type="entry name" value="Tim21"/>
</dbReference>
<keyword evidence="9" id="KW-0653">Protein transport</keyword>
<dbReference type="PANTHER" id="PTHR13032:SF6">
    <property type="entry name" value="MITOCHONDRIAL IMPORT INNER MEMBRANE TRANSLOCASE SUBUNIT TIM21"/>
    <property type="match status" value="1"/>
</dbReference>
<keyword evidence="8 9" id="KW-0472">Membrane</keyword>
<comment type="function">
    <text evidence="9">Essential component of the TIM23 complex, a complex that mediates the translocation of transit peptide-containing proteins across the mitochondrial inner membrane.</text>
</comment>
<comment type="subcellular location">
    <subcellularLocation>
        <location evidence="9">Mitochondrion inner membrane</location>
        <topology evidence="9">Single-pass membrane protein</topology>
    </subcellularLocation>
    <subcellularLocation>
        <location evidence="1">Mitochondrion membrane</location>
        <topology evidence="1">Single-pass membrane protein</topology>
    </subcellularLocation>
</comment>
<evidence type="ECO:0000256" key="3">
    <source>
        <dbReference type="ARBA" id="ARBA00020726"/>
    </source>
</evidence>
<dbReference type="PANTHER" id="PTHR13032">
    <property type="entry name" value="MITOCHONDRIAL IMPORT INNER MEMBRANE TRANSLOCASE SUBUNIT TIM21"/>
    <property type="match status" value="1"/>
</dbReference>
<dbReference type="GO" id="GO:0005744">
    <property type="term" value="C:TIM23 mitochondrial import inner membrane translocase complex"/>
    <property type="evidence" value="ECO:0007669"/>
    <property type="project" value="UniProtKB-UniRule"/>
</dbReference>
<keyword evidence="5" id="KW-0809">Transit peptide</keyword>
<keyword evidence="9" id="KW-0811">Translocation</keyword>
<keyword evidence="9" id="KW-0999">Mitochondrion inner membrane</keyword>
<proteinExistence type="inferred from homology"/>
<dbReference type="AlphaFoldDB" id="A0A0B7F4B9"/>
<dbReference type="Gene3D" id="3.10.450.320">
    <property type="entry name" value="Mitochondrial import inner membrane translocase subunit Tim21"/>
    <property type="match status" value="1"/>
</dbReference>
<dbReference type="EMBL" id="LN679100">
    <property type="protein sequence ID" value="CEL52390.1"/>
    <property type="molecule type" value="Genomic_DNA"/>
</dbReference>
<evidence type="ECO:0000313" key="11">
    <source>
        <dbReference type="EMBL" id="CEL52390.1"/>
    </source>
</evidence>
<evidence type="ECO:0000256" key="4">
    <source>
        <dbReference type="ARBA" id="ARBA00022692"/>
    </source>
</evidence>
<dbReference type="Proteomes" id="UP000059188">
    <property type="component" value="Unassembled WGS sequence"/>
</dbReference>
<comment type="similarity">
    <text evidence="2 9">Belongs to the TIM21 family.</text>
</comment>